<dbReference type="Pfam" id="PF07715">
    <property type="entry name" value="Plug"/>
    <property type="match status" value="1"/>
</dbReference>
<evidence type="ECO:0000259" key="15">
    <source>
        <dbReference type="Pfam" id="PF07715"/>
    </source>
</evidence>
<gene>
    <name evidence="16" type="ORF">ACFODK_01245</name>
</gene>
<comment type="similarity">
    <text evidence="9 11">Belongs to the TonB-dependent receptor family.</text>
</comment>
<evidence type="ECO:0000259" key="14">
    <source>
        <dbReference type="Pfam" id="PF00593"/>
    </source>
</evidence>
<organism evidence="16 17">
    <name type="scientific">Alteraurantiacibacter lauratis</name>
    <dbReference type="NCBI Taxonomy" id="2054627"/>
    <lineage>
        <taxon>Bacteria</taxon>
        <taxon>Pseudomonadati</taxon>
        <taxon>Pseudomonadota</taxon>
        <taxon>Alphaproteobacteria</taxon>
        <taxon>Sphingomonadales</taxon>
        <taxon>Erythrobacteraceae</taxon>
        <taxon>Alteraurantiacibacter</taxon>
    </lineage>
</organism>
<evidence type="ECO:0000256" key="7">
    <source>
        <dbReference type="ARBA" id="ARBA00023136"/>
    </source>
</evidence>
<keyword evidence="5 13" id="KW-0732">Signal</keyword>
<dbReference type="RefSeq" id="WP_336917267.1">
    <property type="nucleotide sequence ID" value="NZ_JBANRN010000001.1"/>
</dbReference>
<reference evidence="17" key="1">
    <citation type="journal article" date="2019" name="Int. J. Syst. Evol. Microbiol.">
        <title>The Global Catalogue of Microorganisms (GCM) 10K type strain sequencing project: providing services to taxonomists for standard genome sequencing and annotation.</title>
        <authorList>
            <consortium name="The Broad Institute Genomics Platform"/>
            <consortium name="The Broad Institute Genome Sequencing Center for Infectious Disease"/>
            <person name="Wu L."/>
            <person name="Ma J."/>
        </authorList>
    </citation>
    <scope>NUCLEOTIDE SEQUENCE [LARGE SCALE GENOMIC DNA]</scope>
    <source>
        <strain evidence="17">KCTC 52606</strain>
    </source>
</reference>
<dbReference type="InterPro" id="IPR036942">
    <property type="entry name" value="Beta-barrel_TonB_sf"/>
</dbReference>
<dbReference type="Proteomes" id="UP001595378">
    <property type="component" value="Unassembled WGS sequence"/>
</dbReference>
<evidence type="ECO:0000256" key="4">
    <source>
        <dbReference type="ARBA" id="ARBA00022692"/>
    </source>
</evidence>
<dbReference type="InterPro" id="IPR039426">
    <property type="entry name" value="TonB-dep_rcpt-like"/>
</dbReference>
<dbReference type="InterPro" id="IPR037066">
    <property type="entry name" value="Plug_dom_sf"/>
</dbReference>
<feature type="region of interest" description="Disordered" evidence="12">
    <location>
        <begin position="89"/>
        <end position="109"/>
    </location>
</feature>
<evidence type="ECO:0000256" key="13">
    <source>
        <dbReference type="SAM" id="SignalP"/>
    </source>
</evidence>
<feature type="short sequence motif" description="TonB C-terminal box" evidence="10">
    <location>
        <begin position="1133"/>
        <end position="1150"/>
    </location>
</feature>
<dbReference type="InterPro" id="IPR010917">
    <property type="entry name" value="TonB_rcpt_CS"/>
</dbReference>
<keyword evidence="2 9" id="KW-0813">Transport</keyword>
<feature type="signal peptide" evidence="13">
    <location>
        <begin position="1"/>
        <end position="25"/>
    </location>
</feature>
<accession>A0ABV7E9W9</accession>
<evidence type="ECO:0000256" key="2">
    <source>
        <dbReference type="ARBA" id="ARBA00022448"/>
    </source>
</evidence>
<proteinExistence type="inferred from homology"/>
<keyword evidence="17" id="KW-1185">Reference proteome</keyword>
<feature type="chain" id="PRO_5047341800" evidence="13">
    <location>
        <begin position="26"/>
        <end position="1150"/>
    </location>
</feature>
<dbReference type="InterPro" id="IPR012910">
    <property type="entry name" value="Plug_dom"/>
</dbReference>
<keyword evidence="3 9" id="KW-1134">Transmembrane beta strand</keyword>
<comment type="caution">
    <text evidence="16">The sequence shown here is derived from an EMBL/GenBank/DDBJ whole genome shotgun (WGS) entry which is preliminary data.</text>
</comment>
<evidence type="ECO:0000256" key="12">
    <source>
        <dbReference type="SAM" id="MobiDB-lite"/>
    </source>
</evidence>
<dbReference type="PANTHER" id="PTHR47234:SF2">
    <property type="entry name" value="TONB-DEPENDENT RECEPTOR"/>
    <property type="match status" value="1"/>
</dbReference>
<dbReference type="EMBL" id="JBHRSU010000001">
    <property type="protein sequence ID" value="MFC3099515.1"/>
    <property type="molecule type" value="Genomic_DNA"/>
</dbReference>
<evidence type="ECO:0000313" key="17">
    <source>
        <dbReference type="Proteomes" id="UP001595378"/>
    </source>
</evidence>
<evidence type="ECO:0000313" key="16">
    <source>
        <dbReference type="EMBL" id="MFC3099515.1"/>
    </source>
</evidence>
<evidence type="ECO:0000256" key="10">
    <source>
        <dbReference type="PROSITE-ProRule" id="PRU10144"/>
    </source>
</evidence>
<keyword evidence="6 11" id="KW-0798">TonB box</keyword>
<name>A0ABV7E9W9_9SPHN</name>
<evidence type="ECO:0000256" key="11">
    <source>
        <dbReference type="RuleBase" id="RU003357"/>
    </source>
</evidence>
<comment type="subcellular location">
    <subcellularLocation>
        <location evidence="1 9">Cell outer membrane</location>
        <topology evidence="1 9">Multi-pass membrane protein</topology>
    </subcellularLocation>
</comment>
<keyword evidence="7 9" id="KW-0472">Membrane</keyword>
<dbReference type="InterPro" id="IPR000531">
    <property type="entry name" value="Beta-barrel_TonB"/>
</dbReference>
<evidence type="ECO:0000256" key="6">
    <source>
        <dbReference type="ARBA" id="ARBA00023077"/>
    </source>
</evidence>
<evidence type="ECO:0000256" key="9">
    <source>
        <dbReference type="PROSITE-ProRule" id="PRU01360"/>
    </source>
</evidence>
<keyword evidence="16" id="KW-0675">Receptor</keyword>
<keyword evidence="8 9" id="KW-0998">Cell outer membrane</keyword>
<feature type="domain" description="TonB-dependent receptor plug" evidence="15">
    <location>
        <begin position="55"/>
        <end position="170"/>
    </location>
</feature>
<evidence type="ECO:0000256" key="8">
    <source>
        <dbReference type="ARBA" id="ARBA00023237"/>
    </source>
</evidence>
<protein>
    <submittedName>
        <fullName evidence="16">TonB-dependent receptor domain-containing protein</fullName>
    </submittedName>
</protein>
<dbReference type="SUPFAM" id="SSF56935">
    <property type="entry name" value="Porins"/>
    <property type="match status" value="1"/>
</dbReference>
<feature type="compositionally biased region" description="Polar residues" evidence="12">
    <location>
        <begin position="90"/>
        <end position="106"/>
    </location>
</feature>
<sequence>MRSLSNKQVFKALLLAGGASTFAMAAPVMAQDEGASSGDRIVVTGSRIQRQDFEANSPIVTIDETLLERTSTAALESNLNRLPQFVPAKTPTQGGDIQPTATNTPGGATISLRGIGSNRNLVLLDGRRATPGNASGVVDISTIPAAAVERVEVITGGASATYGADAIAGVTNFILKKNVNGLELDAQANITQEGDGFEYSLSGIMGTDFADGRGNISIAMSLNTREANYQRDRKWYQELWADPTTGGGRFFPLYAGVALEIGNAPNSNTFYNTIFPGTRPDFAPPGSTNPLPGNPYPNTVSGFSFAPGPSFFNVYVNPSDGSLFTIGRNQQGAQGLWDGTVYQNDLVKTTDTGALTFVDTTPYLILPLTRYNALFNGNYEINDWLGVFAQGMFSHVSTRTTQQGGALTAGWDVFFPYGTGVYTGSAIPSTAYGSYGLPSSVILNGMNGYVDPTPGDLTDNPTNPAFRNAYGDNFACALNATGGCTNNELFGQFLPADLRALLDSRANPNGRVDLRYGVPENRSGFNDVLTYQLTAGLEGYVPGTDWTWEVFVNHGESNTLSRQEGIFSLARTRTLFMAPGFGLDFNANSNDASQRFQFGANFARCTSGMNVFQLEWAEISDDCKAAINADLKNRSSIRQTIVEANVQGGLFELPAGQLRFALGASYREQDFEFINDTLTTQGASFLDQAIGIYPSADSRGFYDVHEFYGELLVPVLSDLPLIQEFNLELGGRYSDYSTTGGSWTYKILGDWSVTDWLRIRGGYNRAERAPNIAELFLAPQQTFAINALGDICSEASNYFVSANPNAPGNTAARAADVKAVCTQIMDLTAGAGQGAAYYSRPLAQQPQPGAGFTFPTLYGNPNLRPEVADTWTAGVVIQSPFTSEAFSRMRLSVDWFSIKLKNAIGFSPGASIQQCLDPTYNTLVTGAANSASQALAAAQSALCTGETTRVVFDSGFAAPALGNVRMSFTNDGVVDIQGIDAQIDWAFDLGPGTVNLNLLGNYYLHYKVAELSSSPMFDYAGTFGTSSAGLNPGAYEYRILANLGYRFGAAGINLQWQHLPSVEDTAEATQPTPTIGAPSYNLFNLSGTYALSDAVNLRFGVDNLFNKAPPYTGVNPTANVAAGLQSGGSFNSLFYDTIGRRFFLGANIQF</sequence>
<feature type="domain" description="TonB-dependent receptor-like beta-barrel" evidence="14">
    <location>
        <begin position="526"/>
        <end position="1104"/>
    </location>
</feature>
<evidence type="ECO:0000256" key="3">
    <source>
        <dbReference type="ARBA" id="ARBA00022452"/>
    </source>
</evidence>
<dbReference type="PANTHER" id="PTHR47234">
    <property type="match status" value="1"/>
</dbReference>
<dbReference type="Gene3D" id="2.40.170.20">
    <property type="entry name" value="TonB-dependent receptor, beta-barrel domain"/>
    <property type="match status" value="1"/>
</dbReference>
<dbReference type="PROSITE" id="PS52016">
    <property type="entry name" value="TONB_DEPENDENT_REC_3"/>
    <property type="match status" value="1"/>
</dbReference>
<dbReference type="Pfam" id="PF00593">
    <property type="entry name" value="TonB_dep_Rec_b-barrel"/>
    <property type="match status" value="1"/>
</dbReference>
<evidence type="ECO:0000256" key="1">
    <source>
        <dbReference type="ARBA" id="ARBA00004571"/>
    </source>
</evidence>
<dbReference type="Gene3D" id="2.170.130.10">
    <property type="entry name" value="TonB-dependent receptor, plug domain"/>
    <property type="match status" value="1"/>
</dbReference>
<evidence type="ECO:0000256" key="5">
    <source>
        <dbReference type="ARBA" id="ARBA00022729"/>
    </source>
</evidence>
<keyword evidence="4 9" id="KW-0812">Transmembrane</keyword>
<dbReference type="PROSITE" id="PS01156">
    <property type="entry name" value="TONB_DEPENDENT_REC_2"/>
    <property type="match status" value="1"/>
</dbReference>